<evidence type="ECO:0008006" key="4">
    <source>
        <dbReference type="Google" id="ProtNLM"/>
    </source>
</evidence>
<dbReference type="Proteomes" id="UP001500956">
    <property type="component" value="Unassembled WGS sequence"/>
</dbReference>
<dbReference type="RefSeq" id="WP_172153445.1">
    <property type="nucleotide sequence ID" value="NZ_BAABID010000007.1"/>
</dbReference>
<name>A0ABP8YCH0_9MICO</name>
<gene>
    <name evidence="2" type="ORF">GCM10023216_14670</name>
</gene>
<accession>A0ABP8YCH0</accession>
<organism evidence="2 3">
    <name type="scientific">Isoptericola chiayiensis</name>
    <dbReference type="NCBI Taxonomy" id="579446"/>
    <lineage>
        <taxon>Bacteria</taxon>
        <taxon>Bacillati</taxon>
        <taxon>Actinomycetota</taxon>
        <taxon>Actinomycetes</taxon>
        <taxon>Micrococcales</taxon>
        <taxon>Promicromonosporaceae</taxon>
        <taxon>Isoptericola</taxon>
    </lineage>
</organism>
<sequence length="200" mass="20465">MMHRLLLMGVVTALAAGATLAACSGGTGDEAASYGSEAIAPADAPGDWQVHETGPVSIALPAGWAEAEPPSSEEGAEAWAFTDGTPAEGENTNGVTVVVSPEAQGDMLTQTENSLLSAERSMGAVDGSSEQLTWPGAADAAYSTYFVTIPLGSEDGEQIRFESLGVVNEAGEQAFVLVYGPDATYDADAVHQVLESVTVQ</sequence>
<proteinExistence type="predicted"/>
<feature type="signal peptide" evidence="1">
    <location>
        <begin position="1"/>
        <end position="21"/>
    </location>
</feature>
<protein>
    <recommendedName>
        <fullName evidence="4">Lipoprotein</fullName>
    </recommendedName>
</protein>
<evidence type="ECO:0000313" key="3">
    <source>
        <dbReference type="Proteomes" id="UP001500956"/>
    </source>
</evidence>
<comment type="caution">
    <text evidence="2">The sequence shown here is derived from an EMBL/GenBank/DDBJ whole genome shotgun (WGS) entry which is preliminary data.</text>
</comment>
<evidence type="ECO:0000313" key="2">
    <source>
        <dbReference type="EMBL" id="GAA4725387.1"/>
    </source>
</evidence>
<evidence type="ECO:0000256" key="1">
    <source>
        <dbReference type="SAM" id="SignalP"/>
    </source>
</evidence>
<reference evidence="3" key="1">
    <citation type="journal article" date="2019" name="Int. J. Syst. Evol. Microbiol.">
        <title>The Global Catalogue of Microorganisms (GCM) 10K type strain sequencing project: providing services to taxonomists for standard genome sequencing and annotation.</title>
        <authorList>
            <consortium name="The Broad Institute Genomics Platform"/>
            <consortium name="The Broad Institute Genome Sequencing Center for Infectious Disease"/>
            <person name="Wu L."/>
            <person name="Ma J."/>
        </authorList>
    </citation>
    <scope>NUCLEOTIDE SEQUENCE [LARGE SCALE GENOMIC DNA]</scope>
    <source>
        <strain evidence="3">JCM 18063</strain>
    </source>
</reference>
<feature type="chain" id="PRO_5047324807" description="Lipoprotein" evidence="1">
    <location>
        <begin position="22"/>
        <end position="200"/>
    </location>
</feature>
<keyword evidence="1" id="KW-0732">Signal</keyword>
<dbReference type="EMBL" id="BAABID010000007">
    <property type="protein sequence ID" value="GAA4725387.1"/>
    <property type="molecule type" value="Genomic_DNA"/>
</dbReference>
<keyword evidence="3" id="KW-1185">Reference proteome</keyword>
<dbReference type="PROSITE" id="PS51257">
    <property type="entry name" value="PROKAR_LIPOPROTEIN"/>
    <property type="match status" value="1"/>
</dbReference>